<dbReference type="Gene3D" id="3.30.2310.20">
    <property type="entry name" value="RelE-like"/>
    <property type="match status" value="1"/>
</dbReference>
<dbReference type="InterPro" id="IPR007712">
    <property type="entry name" value="RelE/ParE_toxin"/>
</dbReference>
<organism evidence="2">
    <name type="scientific">Acidobacterium capsulatum</name>
    <dbReference type="NCBI Taxonomy" id="33075"/>
    <lineage>
        <taxon>Bacteria</taxon>
        <taxon>Pseudomonadati</taxon>
        <taxon>Acidobacteriota</taxon>
        <taxon>Terriglobia</taxon>
        <taxon>Terriglobales</taxon>
        <taxon>Acidobacteriaceae</taxon>
        <taxon>Acidobacterium</taxon>
    </lineage>
</organism>
<name>A0A7V4XQS5_9BACT</name>
<keyword evidence="1" id="KW-1277">Toxin-antitoxin system</keyword>
<dbReference type="Pfam" id="PF05016">
    <property type="entry name" value="ParE_toxin"/>
    <property type="match status" value="1"/>
</dbReference>
<sequence>MSYTVVFTPEAEAQLVELYVYIAAEASPEIAARFTDGILTYCESLSTFPARGNRRDDIRPGLRVTSYRKRVAIAFHVDEDRVNIIGVFYGGQDYESVLLEEE</sequence>
<reference evidence="2" key="1">
    <citation type="journal article" date="2020" name="mSystems">
        <title>Genome- and Community-Level Interaction Insights into Carbon Utilization and Element Cycling Functions of Hydrothermarchaeota in Hydrothermal Sediment.</title>
        <authorList>
            <person name="Zhou Z."/>
            <person name="Liu Y."/>
            <person name="Xu W."/>
            <person name="Pan J."/>
            <person name="Luo Z.H."/>
            <person name="Li M."/>
        </authorList>
    </citation>
    <scope>NUCLEOTIDE SEQUENCE [LARGE SCALE GENOMIC DNA]</scope>
    <source>
        <strain evidence="2">SpSt-855</strain>
    </source>
</reference>
<gene>
    <name evidence="2" type="ORF">ENW50_00495</name>
</gene>
<comment type="caution">
    <text evidence="2">The sequence shown here is derived from an EMBL/GenBank/DDBJ whole genome shotgun (WGS) entry which is preliminary data.</text>
</comment>
<protein>
    <submittedName>
        <fullName evidence="2">Type II toxin-antitoxin system RelE/ParE family toxin</fullName>
    </submittedName>
</protein>
<proteinExistence type="predicted"/>
<dbReference type="InterPro" id="IPR035093">
    <property type="entry name" value="RelE/ParE_toxin_dom_sf"/>
</dbReference>
<accession>A0A7V4XQS5</accession>
<dbReference type="EMBL" id="DTKL01000007">
    <property type="protein sequence ID" value="HGY93160.1"/>
    <property type="molecule type" value="Genomic_DNA"/>
</dbReference>
<dbReference type="AlphaFoldDB" id="A0A7V4XQS5"/>
<evidence type="ECO:0000313" key="2">
    <source>
        <dbReference type="EMBL" id="HGY93160.1"/>
    </source>
</evidence>
<evidence type="ECO:0000256" key="1">
    <source>
        <dbReference type="ARBA" id="ARBA00022649"/>
    </source>
</evidence>